<reference evidence="4 5" key="1">
    <citation type="submission" date="2016-06" db="EMBL/GenBank/DDBJ databases">
        <title>Domibacillus iocasae genome sequencing.</title>
        <authorList>
            <person name="Verma A."/>
            <person name="Pal Y."/>
            <person name="Ojha A.K."/>
            <person name="Krishnamurthi S."/>
        </authorList>
    </citation>
    <scope>NUCLEOTIDE SEQUENCE [LARGE SCALE GENOMIC DNA]</scope>
    <source>
        <strain evidence="4 5">DSM 29979</strain>
    </source>
</reference>
<protein>
    <recommendedName>
        <fullName evidence="6">Competence protein CoiA</fullName>
    </recommendedName>
</protein>
<name>A0A1E7DLP3_9BACI</name>
<proteinExistence type="predicted"/>
<dbReference type="EMBL" id="MAMP01000024">
    <property type="protein sequence ID" value="OES43925.1"/>
    <property type="molecule type" value="Genomic_DNA"/>
</dbReference>
<accession>A0A1E7DLP3</accession>
<keyword evidence="5" id="KW-1185">Reference proteome</keyword>
<evidence type="ECO:0000313" key="4">
    <source>
        <dbReference type="EMBL" id="OES43925.1"/>
    </source>
</evidence>
<dbReference type="Pfam" id="PF25164">
    <property type="entry name" value="CoiA_N"/>
    <property type="match status" value="1"/>
</dbReference>
<dbReference type="InterPro" id="IPR057252">
    <property type="entry name" value="CoiA_C"/>
</dbReference>
<dbReference type="Pfam" id="PF25166">
    <property type="entry name" value="CoiA_C"/>
    <property type="match status" value="1"/>
</dbReference>
<dbReference type="InterPro" id="IPR021176">
    <property type="entry name" value="Competence-induced_CoiA"/>
</dbReference>
<evidence type="ECO:0000259" key="3">
    <source>
        <dbReference type="Pfam" id="PF25166"/>
    </source>
</evidence>
<dbReference type="InterPro" id="IPR010330">
    <property type="entry name" value="CoiA_nuc"/>
</dbReference>
<dbReference type="STRING" id="1714016.BA724_12615"/>
<evidence type="ECO:0000313" key="5">
    <source>
        <dbReference type="Proteomes" id="UP000095658"/>
    </source>
</evidence>
<comment type="caution">
    <text evidence="4">The sequence shown here is derived from an EMBL/GenBank/DDBJ whole genome shotgun (WGS) entry which is preliminary data.</text>
</comment>
<evidence type="ECO:0000259" key="1">
    <source>
        <dbReference type="Pfam" id="PF06054"/>
    </source>
</evidence>
<feature type="domain" description="Competence protein CoiA-like N-terminal" evidence="2">
    <location>
        <begin position="23"/>
        <end position="62"/>
    </location>
</feature>
<evidence type="ECO:0008006" key="6">
    <source>
        <dbReference type="Google" id="ProtNLM"/>
    </source>
</evidence>
<dbReference type="RefSeq" id="WP_069939703.1">
    <property type="nucleotide sequence ID" value="NZ_MAMP01000024.1"/>
</dbReference>
<dbReference type="AlphaFoldDB" id="A0A1E7DLP3"/>
<evidence type="ECO:0000259" key="2">
    <source>
        <dbReference type="Pfam" id="PF25164"/>
    </source>
</evidence>
<dbReference type="InterPro" id="IPR057253">
    <property type="entry name" value="CoiA-like_N"/>
</dbReference>
<gene>
    <name evidence="4" type="ORF">BA724_12615</name>
</gene>
<dbReference type="OrthoDB" id="3784230at2"/>
<feature type="domain" description="Competence protein CoiA nuclease-like" evidence="1">
    <location>
        <begin position="67"/>
        <end position="210"/>
    </location>
</feature>
<dbReference type="PIRSF" id="PIRSF007487">
    <property type="entry name" value="Competence-induced_CoiA_bac"/>
    <property type="match status" value="1"/>
</dbReference>
<dbReference type="Proteomes" id="UP000095658">
    <property type="component" value="Unassembled WGS sequence"/>
</dbReference>
<sequence>MLSAVNAHGEVVVLAGPGAKLLAIQAKEIPHFCPQCGGSVIVKAGDVNIPHFAHTSYSSCDSFSEHESPRHLAGKADLYQWIMKTSEAKMEARLPDGSQRPDILSGKIAVEFQCSTISAALFKERTDKYTARGMTPFWIYGGKPVERKGRYMKLTPFQRLFLRYHSQLGFYFMSYCPDQKGFTIYERIIPVTPTLCEAECRFVRVEEMSFPPSAAIGETNAFPLGAFFDEKRKWIDRALYFGQARRHPFFQAVYTSGRNPYLLPEFIGLPVRSSMVLRNHPIEWQFYLLIGEKNQPAEEIIRRRIKLGHLKEQPLPLINGLSAEKAAKEYVDLLQLIGKPKLADSRSMVAKLQNEQAFLADFEKTVINRLIF</sequence>
<organism evidence="4 5">
    <name type="scientific">Domibacillus iocasae</name>
    <dbReference type="NCBI Taxonomy" id="1714016"/>
    <lineage>
        <taxon>Bacteria</taxon>
        <taxon>Bacillati</taxon>
        <taxon>Bacillota</taxon>
        <taxon>Bacilli</taxon>
        <taxon>Bacillales</taxon>
        <taxon>Bacillaceae</taxon>
        <taxon>Domibacillus</taxon>
    </lineage>
</organism>
<dbReference type="Pfam" id="PF06054">
    <property type="entry name" value="CoiA_nuc"/>
    <property type="match status" value="1"/>
</dbReference>
<feature type="domain" description="Competence protein CoiA C-terminal" evidence="3">
    <location>
        <begin position="225"/>
        <end position="337"/>
    </location>
</feature>